<sequence length="80" mass="8925">TFDPCKYRADYTLREAVRAPANRGHLHARYPFKLLVAGGPLIEGILRRVMGPTKIHQALCRGGSVLRKRGGFYTEPAFNA</sequence>
<keyword evidence="2" id="KW-1185">Reference proteome</keyword>
<dbReference type="RefSeq" id="WP_379489371.1">
    <property type="nucleotide sequence ID" value="NZ_JBHLTM010000059.1"/>
</dbReference>
<proteinExistence type="predicted"/>
<reference evidence="1 2" key="1">
    <citation type="submission" date="2024-09" db="EMBL/GenBank/DDBJ databases">
        <authorList>
            <person name="Sun Q."/>
            <person name="Mori K."/>
        </authorList>
    </citation>
    <scope>NUCLEOTIDE SEQUENCE [LARGE SCALE GENOMIC DNA]</scope>
    <source>
        <strain evidence="1 2">CICC 11035S</strain>
    </source>
</reference>
<gene>
    <name evidence="1" type="ORF">ACFFF8_14705</name>
</gene>
<protein>
    <submittedName>
        <fullName evidence="1">Uncharacterized protein</fullName>
    </submittedName>
</protein>
<dbReference type="Proteomes" id="UP001589858">
    <property type="component" value="Unassembled WGS sequence"/>
</dbReference>
<evidence type="ECO:0000313" key="2">
    <source>
        <dbReference type="Proteomes" id="UP001589858"/>
    </source>
</evidence>
<feature type="non-terminal residue" evidence="1">
    <location>
        <position position="1"/>
    </location>
</feature>
<accession>A0ABV6S9C9</accession>
<name>A0ABV6S9C9_9SPHN</name>
<evidence type="ECO:0000313" key="1">
    <source>
        <dbReference type="EMBL" id="MFC0685845.1"/>
    </source>
</evidence>
<organism evidence="1 2">
    <name type="scientific">Novosphingobium clariflavum</name>
    <dbReference type="NCBI Taxonomy" id="2029884"/>
    <lineage>
        <taxon>Bacteria</taxon>
        <taxon>Pseudomonadati</taxon>
        <taxon>Pseudomonadota</taxon>
        <taxon>Alphaproteobacteria</taxon>
        <taxon>Sphingomonadales</taxon>
        <taxon>Sphingomonadaceae</taxon>
        <taxon>Novosphingobium</taxon>
    </lineage>
</organism>
<comment type="caution">
    <text evidence="1">The sequence shown here is derived from an EMBL/GenBank/DDBJ whole genome shotgun (WGS) entry which is preliminary data.</text>
</comment>
<dbReference type="EMBL" id="JBHLTM010000059">
    <property type="protein sequence ID" value="MFC0685845.1"/>
    <property type="molecule type" value="Genomic_DNA"/>
</dbReference>